<evidence type="ECO:0000256" key="4">
    <source>
        <dbReference type="ARBA" id="ARBA00022840"/>
    </source>
</evidence>
<dbReference type="Gene3D" id="3.40.50.620">
    <property type="entry name" value="HUPs"/>
    <property type="match status" value="1"/>
</dbReference>
<dbReference type="Proteomes" id="UP001058860">
    <property type="component" value="Chromosome"/>
</dbReference>
<organism evidence="8 9">
    <name type="scientific">Svornostia abyssi</name>
    <dbReference type="NCBI Taxonomy" id="2898438"/>
    <lineage>
        <taxon>Bacteria</taxon>
        <taxon>Bacillati</taxon>
        <taxon>Actinomycetota</taxon>
        <taxon>Thermoleophilia</taxon>
        <taxon>Solirubrobacterales</taxon>
        <taxon>Baekduiaceae</taxon>
        <taxon>Svornostia</taxon>
    </lineage>
</organism>
<proteinExistence type="inferred from homology"/>
<dbReference type="SUPFAM" id="SSF52402">
    <property type="entry name" value="Adenine nucleotide alpha hydrolases-like"/>
    <property type="match status" value="1"/>
</dbReference>
<dbReference type="CDD" id="cd01992">
    <property type="entry name" value="TilS_N"/>
    <property type="match status" value="1"/>
</dbReference>
<evidence type="ECO:0000259" key="7">
    <source>
        <dbReference type="Pfam" id="PF01171"/>
    </source>
</evidence>
<dbReference type="RefSeq" id="WP_353863920.1">
    <property type="nucleotide sequence ID" value="NZ_CP088295.1"/>
</dbReference>
<dbReference type="NCBIfam" id="TIGR02432">
    <property type="entry name" value="lysidine_TilS_N"/>
    <property type="match status" value="1"/>
</dbReference>
<dbReference type="InterPro" id="IPR014729">
    <property type="entry name" value="Rossmann-like_a/b/a_fold"/>
</dbReference>
<comment type="subcellular location">
    <subcellularLocation>
        <location evidence="6">Cytoplasm</location>
    </subcellularLocation>
</comment>
<evidence type="ECO:0000256" key="1">
    <source>
        <dbReference type="ARBA" id="ARBA00022598"/>
    </source>
</evidence>
<dbReference type="Gene3D" id="1.20.59.20">
    <property type="match status" value="1"/>
</dbReference>
<keyword evidence="1 6" id="KW-0436">Ligase</keyword>
<keyword evidence="3 6" id="KW-0547">Nucleotide-binding</keyword>
<name>A0ABY5PFG2_9ACTN</name>
<sequence>MTAALEAARSSGLLAPGRPLVVLVSGGRDSVCLLDVAVELAGPRAVTALHVNYGLRPEAGGDERHCADLAQRLGADLVVRRAGTPPATGNLHAWARDIRLGAAAELAGGADAVVATGHTRTDQAETILYRLAASPGRRALLGMAPRDGQLVRPLLAVTREQTADHCRARGLTWRDDTLNDDPRFARARVRGALVPALEAVHPAAEANVVRTAELLREEAAVLDDVVETALAGREDISIAHLAALPDALARLVVRRLAERAAGRLCPRAAARLPDLLALGEGALDVGDGARAVVRGGRLSFTASAGRAGLRSDP</sequence>
<evidence type="ECO:0000313" key="9">
    <source>
        <dbReference type="Proteomes" id="UP001058860"/>
    </source>
</evidence>
<keyword evidence="2 6" id="KW-0819">tRNA processing</keyword>
<keyword evidence="9" id="KW-1185">Reference proteome</keyword>
<dbReference type="GO" id="GO:0032267">
    <property type="term" value="F:tRNA(Ile)-lysidine synthase activity"/>
    <property type="evidence" value="ECO:0007669"/>
    <property type="project" value="UniProtKB-EC"/>
</dbReference>
<dbReference type="PANTHER" id="PTHR43033">
    <property type="entry name" value="TRNA(ILE)-LYSIDINE SYNTHASE-RELATED"/>
    <property type="match status" value="1"/>
</dbReference>
<dbReference type="EMBL" id="CP088295">
    <property type="protein sequence ID" value="UUY03414.1"/>
    <property type="molecule type" value="Genomic_DNA"/>
</dbReference>
<evidence type="ECO:0000256" key="6">
    <source>
        <dbReference type="HAMAP-Rule" id="MF_01161"/>
    </source>
</evidence>
<feature type="binding site" evidence="6">
    <location>
        <begin position="25"/>
        <end position="30"/>
    </location>
    <ligand>
        <name>ATP</name>
        <dbReference type="ChEBI" id="CHEBI:30616"/>
    </ligand>
</feature>
<evidence type="ECO:0000256" key="3">
    <source>
        <dbReference type="ARBA" id="ARBA00022741"/>
    </source>
</evidence>
<evidence type="ECO:0000256" key="5">
    <source>
        <dbReference type="ARBA" id="ARBA00048539"/>
    </source>
</evidence>
<dbReference type="SUPFAM" id="SSF82829">
    <property type="entry name" value="MesJ substrate recognition domain-like"/>
    <property type="match status" value="1"/>
</dbReference>
<protein>
    <recommendedName>
        <fullName evidence="6">tRNA(Ile)-lysidine synthase</fullName>
        <ecNumber evidence="6">6.3.4.19</ecNumber>
    </recommendedName>
    <alternativeName>
        <fullName evidence="6">tRNA(Ile)-2-lysyl-cytidine synthase</fullName>
    </alternativeName>
    <alternativeName>
        <fullName evidence="6">tRNA(Ile)-lysidine synthetase</fullName>
    </alternativeName>
</protein>
<dbReference type="InterPro" id="IPR011063">
    <property type="entry name" value="TilS/TtcA_N"/>
</dbReference>
<comment type="catalytic activity">
    <reaction evidence="5 6">
        <text>cytidine(34) in tRNA(Ile2) + L-lysine + ATP = lysidine(34) in tRNA(Ile2) + AMP + diphosphate + H(+)</text>
        <dbReference type="Rhea" id="RHEA:43744"/>
        <dbReference type="Rhea" id="RHEA-COMP:10625"/>
        <dbReference type="Rhea" id="RHEA-COMP:10670"/>
        <dbReference type="ChEBI" id="CHEBI:15378"/>
        <dbReference type="ChEBI" id="CHEBI:30616"/>
        <dbReference type="ChEBI" id="CHEBI:32551"/>
        <dbReference type="ChEBI" id="CHEBI:33019"/>
        <dbReference type="ChEBI" id="CHEBI:82748"/>
        <dbReference type="ChEBI" id="CHEBI:83665"/>
        <dbReference type="ChEBI" id="CHEBI:456215"/>
        <dbReference type="EC" id="6.3.4.19"/>
    </reaction>
</comment>
<dbReference type="HAMAP" id="MF_01161">
    <property type="entry name" value="tRNA_Ile_lys_synt"/>
    <property type="match status" value="1"/>
</dbReference>
<feature type="domain" description="tRNA(Ile)-lysidine/2-thiocytidine synthase N-terminal" evidence="7">
    <location>
        <begin position="21"/>
        <end position="190"/>
    </location>
</feature>
<gene>
    <name evidence="6 8" type="primary">tilS</name>
    <name evidence="8" type="ORF">LRS13_22540</name>
</gene>
<evidence type="ECO:0000256" key="2">
    <source>
        <dbReference type="ARBA" id="ARBA00022694"/>
    </source>
</evidence>
<keyword evidence="6" id="KW-0963">Cytoplasm</keyword>
<evidence type="ECO:0000313" key="8">
    <source>
        <dbReference type="EMBL" id="UUY03414.1"/>
    </source>
</evidence>
<accession>A0ABY5PFG2</accession>
<keyword evidence="4 6" id="KW-0067">ATP-binding</keyword>
<dbReference type="InterPro" id="IPR012795">
    <property type="entry name" value="tRNA_Ile_lys_synt_N"/>
</dbReference>
<reference evidence="9" key="1">
    <citation type="submission" date="2021-11" db="EMBL/GenBank/DDBJ databases">
        <title>Cultivation dependent microbiological survey of springs from the worlds oldest radium mine currently devoted to the extraction of radon-saturated water.</title>
        <authorList>
            <person name="Kapinusova G."/>
            <person name="Smrhova T."/>
            <person name="Strejcek M."/>
            <person name="Suman J."/>
            <person name="Jani K."/>
            <person name="Pajer P."/>
            <person name="Uhlik O."/>
        </authorList>
    </citation>
    <scope>NUCLEOTIDE SEQUENCE [LARGE SCALE GENOMIC DNA]</scope>
    <source>
        <strain evidence="9">J379</strain>
    </source>
</reference>
<dbReference type="Pfam" id="PF01171">
    <property type="entry name" value="ATP_bind_3"/>
    <property type="match status" value="1"/>
</dbReference>
<comment type="domain">
    <text evidence="6">The N-terminal region contains the highly conserved SGGXDS motif, predicted to be a P-loop motif involved in ATP binding.</text>
</comment>
<dbReference type="InterPro" id="IPR012094">
    <property type="entry name" value="tRNA_Ile_lys_synt"/>
</dbReference>
<comment type="function">
    <text evidence="6">Ligates lysine onto the cytidine present at position 34 of the AUA codon-specific tRNA(Ile) that contains the anticodon CAU, in an ATP-dependent manner. Cytidine is converted to lysidine, thus changing the amino acid specificity of the tRNA from methionine to isoleucine.</text>
</comment>
<dbReference type="EC" id="6.3.4.19" evidence="6"/>
<dbReference type="PANTHER" id="PTHR43033:SF1">
    <property type="entry name" value="TRNA(ILE)-LYSIDINE SYNTHASE-RELATED"/>
    <property type="match status" value="1"/>
</dbReference>
<comment type="similarity">
    <text evidence="6">Belongs to the tRNA(Ile)-lysidine synthase family.</text>
</comment>